<keyword evidence="3" id="KW-1185">Reference proteome</keyword>
<protein>
    <submittedName>
        <fullName evidence="2">Uncharacterized protein</fullName>
    </submittedName>
</protein>
<dbReference type="EMBL" id="JAAALK010000080">
    <property type="protein sequence ID" value="KAG8095598.1"/>
    <property type="molecule type" value="Genomic_DNA"/>
</dbReference>
<gene>
    <name evidence="2" type="ORF">GUJ93_ZPchr0012g19865</name>
</gene>
<organism evidence="2 3">
    <name type="scientific">Zizania palustris</name>
    <name type="common">Northern wild rice</name>
    <dbReference type="NCBI Taxonomy" id="103762"/>
    <lineage>
        <taxon>Eukaryota</taxon>
        <taxon>Viridiplantae</taxon>
        <taxon>Streptophyta</taxon>
        <taxon>Embryophyta</taxon>
        <taxon>Tracheophyta</taxon>
        <taxon>Spermatophyta</taxon>
        <taxon>Magnoliopsida</taxon>
        <taxon>Liliopsida</taxon>
        <taxon>Poales</taxon>
        <taxon>Poaceae</taxon>
        <taxon>BOP clade</taxon>
        <taxon>Oryzoideae</taxon>
        <taxon>Oryzeae</taxon>
        <taxon>Zizaniinae</taxon>
        <taxon>Zizania</taxon>
    </lineage>
</organism>
<reference evidence="2" key="1">
    <citation type="journal article" date="2021" name="bioRxiv">
        <title>Whole Genome Assembly and Annotation of Northern Wild Rice, Zizania palustris L., Supports a Whole Genome Duplication in the Zizania Genus.</title>
        <authorList>
            <person name="Haas M."/>
            <person name="Kono T."/>
            <person name="Macchietto M."/>
            <person name="Millas R."/>
            <person name="McGilp L."/>
            <person name="Shao M."/>
            <person name="Duquette J."/>
            <person name="Hirsch C.N."/>
            <person name="Kimball J."/>
        </authorList>
    </citation>
    <scope>NUCLEOTIDE SEQUENCE</scope>
    <source>
        <tissue evidence="2">Fresh leaf tissue</tissue>
    </source>
</reference>
<reference evidence="2" key="2">
    <citation type="submission" date="2021-02" db="EMBL/GenBank/DDBJ databases">
        <authorList>
            <person name="Kimball J.A."/>
            <person name="Haas M.W."/>
            <person name="Macchietto M."/>
            <person name="Kono T."/>
            <person name="Duquette J."/>
            <person name="Shao M."/>
        </authorList>
    </citation>
    <scope>NUCLEOTIDE SEQUENCE</scope>
    <source>
        <tissue evidence="2">Fresh leaf tissue</tissue>
    </source>
</reference>
<evidence type="ECO:0000313" key="2">
    <source>
        <dbReference type="EMBL" id="KAG8095598.1"/>
    </source>
</evidence>
<evidence type="ECO:0000313" key="3">
    <source>
        <dbReference type="Proteomes" id="UP000729402"/>
    </source>
</evidence>
<feature type="region of interest" description="Disordered" evidence="1">
    <location>
        <begin position="30"/>
        <end position="55"/>
    </location>
</feature>
<feature type="compositionally biased region" description="Polar residues" evidence="1">
    <location>
        <begin position="34"/>
        <end position="48"/>
    </location>
</feature>
<comment type="caution">
    <text evidence="2">The sequence shown here is derived from an EMBL/GenBank/DDBJ whole genome shotgun (WGS) entry which is preliminary data.</text>
</comment>
<dbReference type="Proteomes" id="UP000729402">
    <property type="component" value="Unassembled WGS sequence"/>
</dbReference>
<evidence type="ECO:0000256" key="1">
    <source>
        <dbReference type="SAM" id="MobiDB-lite"/>
    </source>
</evidence>
<sequence>MMRAGSAASLPRAAQRRAASSVAARSIAGVRTASGHSAQEANRLTAASSGKDFLRQESSSVRLGEGAGFIAQAALEIFCKYEHANRGYHG</sequence>
<name>A0A8J5WY23_ZIZPA</name>
<accession>A0A8J5WY23</accession>
<proteinExistence type="predicted"/>
<dbReference type="AlphaFoldDB" id="A0A8J5WY23"/>